<evidence type="ECO:0000313" key="4">
    <source>
        <dbReference type="EMBL" id="PZP53291.1"/>
    </source>
</evidence>
<protein>
    <submittedName>
        <fullName evidence="4">Esterase</fullName>
    </submittedName>
</protein>
<feature type="domain" description="BD-FAE-like" evidence="3">
    <location>
        <begin position="52"/>
        <end position="237"/>
    </location>
</feature>
<reference evidence="4 5" key="1">
    <citation type="submission" date="2017-08" db="EMBL/GenBank/DDBJ databases">
        <title>Infants hospitalized years apart are colonized by the same room-sourced microbial strains.</title>
        <authorList>
            <person name="Brooks B."/>
            <person name="Olm M.R."/>
            <person name="Firek B.A."/>
            <person name="Baker R."/>
            <person name="Thomas B.C."/>
            <person name="Morowitz M.J."/>
            <person name="Banfield J.F."/>
        </authorList>
    </citation>
    <scope>NUCLEOTIDE SEQUENCE [LARGE SCALE GENOMIC DNA]</scope>
    <source>
        <strain evidence="4">S2_006_000_R2_64</strain>
    </source>
</reference>
<dbReference type="InterPro" id="IPR049492">
    <property type="entry name" value="BD-FAE-like_dom"/>
</dbReference>
<evidence type="ECO:0000259" key="3">
    <source>
        <dbReference type="Pfam" id="PF20434"/>
    </source>
</evidence>
<dbReference type="SUPFAM" id="SSF53474">
    <property type="entry name" value="alpha/beta-Hydrolases"/>
    <property type="match status" value="1"/>
</dbReference>
<dbReference type="EMBL" id="QFOT01000187">
    <property type="protein sequence ID" value="PZP53291.1"/>
    <property type="molecule type" value="Genomic_DNA"/>
</dbReference>
<dbReference type="PANTHER" id="PTHR48081:SF9">
    <property type="entry name" value="CARBOXYLESTERASE"/>
    <property type="match status" value="1"/>
</dbReference>
<evidence type="ECO:0000313" key="5">
    <source>
        <dbReference type="Proteomes" id="UP000249739"/>
    </source>
</evidence>
<dbReference type="Proteomes" id="UP000249739">
    <property type="component" value="Unassembled WGS sequence"/>
</dbReference>
<comment type="caution">
    <text evidence="4">The sequence shown here is derived from an EMBL/GenBank/DDBJ whole genome shotgun (WGS) entry which is preliminary data.</text>
</comment>
<dbReference type="InterPro" id="IPR050300">
    <property type="entry name" value="GDXG_lipolytic_enzyme"/>
</dbReference>
<feature type="chain" id="PRO_5015919906" evidence="2">
    <location>
        <begin position="26"/>
        <end position="289"/>
    </location>
</feature>
<dbReference type="PANTHER" id="PTHR48081">
    <property type="entry name" value="AB HYDROLASE SUPERFAMILY PROTEIN C4A8.06C"/>
    <property type="match status" value="1"/>
</dbReference>
<keyword evidence="1" id="KW-0378">Hydrolase</keyword>
<keyword evidence="2" id="KW-0732">Signal</keyword>
<evidence type="ECO:0000256" key="1">
    <source>
        <dbReference type="ARBA" id="ARBA00022801"/>
    </source>
</evidence>
<dbReference type="PROSITE" id="PS51257">
    <property type="entry name" value="PROKAR_LIPOPROTEIN"/>
    <property type="match status" value="1"/>
</dbReference>
<dbReference type="AlphaFoldDB" id="A0A2W5FB28"/>
<proteinExistence type="predicted"/>
<dbReference type="InterPro" id="IPR029058">
    <property type="entry name" value="AB_hydrolase_fold"/>
</dbReference>
<dbReference type="Pfam" id="PF20434">
    <property type="entry name" value="BD-FAE"/>
    <property type="match status" value="1"/>
</dbReference>
<dbReference type="Gene3D" id="3.40.50.1820">
    <property type="entry name" value="alpha/beta hydrolase"/>
    <property type="match status" value="1"/>
</dbReference>
<name>A0A2W5FB28_9BACT</name>
<evidence type="ECO:0000256" key="2">
    <source>
        <dbReference type="SAM" id="SignalP"/>
    </source>
</evidence>
<gene>
    <name evidence="4" type="ORF">DI586_11210</name>
</gene>
<sequence length="289" mass="32635">MKTIFGLLGLSLAFLISACTQINMAVVNAPTHFGKVKSINDVAFGAEKWQRLDIYIPPNAAENKKLPVIVFYYGGRWQEGSKNYYKFVGSALAKQGYIVVIPDYRKYPEVKFPAFVEDGAQSLSWIYDHIGEYGGNKNEIQIAGHSAGAHIAALLTTDERYLKHQGKDRSKVIKKFVGLAGPYDFVPYEDDLKDMFGPPSNYPQMQATTFVDGRQPPMLLLWGEKDQYVGKFNMDKLAERIRVNGGCVKTKIYPGVDHIWLLGDLSWLSNNKHGVLKDWINDLNMQECR</sequence>
<organism evidence="4 5">
    <name type="scientific">Micavibrio aeruginosavorus</name>
    <dbReference type="NCBI Taxonomy" id="349221"/>
    <lineage>
        <taxon>Bacteria</taxon>
        <taxon>Pseudomonadati</taxon>
        <taxon>Bdellovibrionota</taxon>
        <taxon>Bdellovibrionia</taxon>
        <taxon>Bdellovibrionales</taxon>
        <taxon>Pseudobdellovibrionaceae</taxon>
        <taxon>Micavibrio</taxon>
    </lineage>
</organism>
<feature type="signal peptide" evidence="2">
    <location>
        <begin position="1"/>
        <end position="25"/>
    </location>
</feature>
<dbReference type="GO" id="GO:0016787">
    <property type="term" value="F:hydrolase activity"/>
    <property type="evidence" value="ECO:0007669"/>
    <property type="project" value="UniProtKB-KW"/>
</dbReference>
<accession>A0A2W5FB28</accession>